<proteinExistence type="predicted"/>
<dbReference type="EMBL" id="BOMV01000107">
    <property type="protein sequence ID" value="GIF01606.1"/>
    <property type="molecule type" value="Genomic_DNA"/>
</dbReference>
<protein>
    <submittedName>
        <fullName evidence="1">Uncharacterized protein</fullName>
    </submittedName>
</protein>
<organism evidence="1 2">
    <name type="scientific">Paractinoplanes rishiriensis</name>
    <dbReference type="NCBI Taxonomy" id="1050105"/>
    <lineage>
        <taxon>Bacteria</taxon>
        <taxon>Bacillati</taxon>
        <taxon>Actinomycetota</taxon>
        <taxon>Actinomycetes</taxon>
        <taxon>Micromonosporales</taxon>
        <taxon>Micromonosporaceae</taxon>
        <taxon>Paractinoplanes</taxon>
    </lineage>
</organism>
<evidence type="ECO:0000313" key="2">
    <source>
        <dbReference type="Proteomes" id="UP000636960"/>
    </source>
</evidence>
<accession>A0A919KA04</accession>
<dbReference type="AlphaFoldDB" id="A0A919KA04"/>
<gene>
    <name evidence="1" type="ORF">Ari01nite_90700</name>
</gene>
<keyword evidence="2" id="KW-1185">Reference proteome</keyword>
<evidence type="ECO:0000313" key="1">
    <source>
        <dbReference type="EMBL" id="GIF01606.1"/>
    </source>
</evidence>
<sequence length="115" mass="12928">MLTWVAVCWAEEDSSVETADSCSEAEASRSELACTWLTVPAIAAAVWLRVRAIWPTSSVLSTWTRTVRSPAPTFSRATAQRDRGRTIRRVMPVERIKPIRVPAASMTMTHHLVFW</sequence>
<reference evidence="1" key="1">
    <citation type="submission" date="2021-01" db="EMBL/GenBank/DDBJ databases">
        <title>Whole genome shotgun sequence of Actinoplanes rishiriensis NBRC 108556.</title>
        <authorList>
            <person name="Komaki H."/>
            <person name="Tamura T."/>
        </authorList>
    </citation>
    <scope>NUCLEOTIDE SEQUENCE</scope>
    <source>
        <strain evidence="1">NBRC 108556</strain>
    </source>
</reference>
<dbReference type="Proteomes" id="UP000636960">
    <property type="component" value="Unassembled WGS sequence"/>
</dbReference>
<name>A0A919KA04_9ACTN</name>
<comment type="caution">
    <text evidence="1">The sequence shown here is derived from an EMBL/GenBank/DDBJ whole genome shotgun (WGS) entry which is preliminary data.</text>
</comment>